<reference evidence="1" key="1">
    <citation type="submission" date="2022-10" db="EMBL/GenBank/DDBJ databases">
        <title>Culturing micro-colonial fungi from biological soil crusts in the Mojave desert and describing Neophaeococcomyces mojavensis, and introducing the new genera and species Taxawa tesnikishii.</title>
        <authorList>
            <person name="Kurbessoian T."/>
            <person name="Stajich J.E."/>
        </authorList>
    </citation>
    <scope>NUCLEOTIDE SEQUENCE</scope>
    <source>
        <strain evidence="1">JES_112</strain>
    </source>
</reference>
<comment type="caution">
    <text evidence="1">The sequence shown here is derived from an EMBL/GenBank/DDBJ whole genome shotgun (WGS) entry which is preliminary data.</text>
</comment>
<dbReference type="EMBL" id="JAPDRQ010000010">
    <property type="protein sequence ID" value="KAJ9663181.1"/>
    <property type="molecule type" value="Genomic_DNA"/>
</dbReference>
<evidence type="ECO:0000313" key="2">
    <source>
        <dbReference type="Proteomes" id="UP001172386"/>
    </source>
</evidence>
<name>A0ACC3AIV0_9EURO</name>
<dbReference type="Proteomes" id="UP001172386">
    <property type="component" value="Unassembled WGS sequence"/>
</dbReference>
<organism evidence="1 2">
    <name type="scientific">Neophaeococcomyces mojaviensis</name>
    <dbReference type="NCBI Taxonomy" id="3383035"/>
    <lineage>
        <taxon>Eukaryota</taxon>
        <taxon>Fungi</taxon>
        <taxon>Dikarya</taxon>
        <taxon>Ascomycota</taxon>
        <taxon>Pezizomycotina</taxon>
        <taxon>Eurotiomycetes</taxon>
        <taxon>Chaetothyriomycetidae</taxon>
        <taxon>Chaetothyriales</taxon>
        <taxon>Chaetothyriales incertae sedis</taxon>
        <taxon>Neophaeococcomyces</taxon>
    </lineage>
</organism>
<gene>
    <name evidence="1" type="ORF">H2198_000942</name>
</gene>
<sequence length="313" mass="36211">MPKKRVLASYGVDIDAIAGWLGSYKGDDSTSDISRGYFAGTIGVERLLKMFDKYNMKATWFIPGHSLETFPEQCAKIRDAGHEIGLHGYSHENPVDMSLEQQRDILDHTYRMLTKFCGGKPPRGTVAPWWEVSKKATELYLSYGIEYDHSMSHHDCQPYYLRTGDQWTKIDYSKPAQTWMHPLKPGNETGMVEIPANWYLDDLPPLMFMKKVPNSHGWVDIRSIEQLWKDHFDYFYREYDEFIFPLTVHPDVSGHPHVLLMHERLIEYVNGHEGVEWVTMGEMVDDFKKREQAKEGAMMPAKPEEVAKKMGLA</sequence>
<evidence type="ECO:0000313" key="1">
    <source>
        <dbReference type="EMBL" id="KAJ9663181.1"/>
    </source>
</evidence>
<protein>
    <submittedName>
        <fullName evidence="1">Uncharacterized protein</fullName>
    </submittedName>
</protein>
<proteinExistence type="predicted"/>
<keyword evidence="2" id="KW-1185">Reference proteome</keyword>
<accession>A0ACC3AIV0</accession>